<evidence type="ECO:0000256" key="1">
    <source>
        <dbReference type="ARBA" id="ARBA00008005"/>
    </source>
</evidence>
<evidence type="ECO:0000259" key="2">
    <source>
        <dbReference type="Pfam" id="PF04984"/>
    </source>
</evidence>
<dbReference type="InterPro" id="IPR035089">
    <property type="entry name" value="Phage_sheath_subtilisin"/>
</dbReference>
<dbReference type="Proteomes" id="UP000438991">
    <property type="component" value="Unassembled WGS sequence"/>
</dbReference>
<evidence type="ECO:0000313" key="4">
    <source>
        <dbReference type="Proteomes" id="UP000438991"/>
    </source>
</evidence>
<feature type="domain" description="Tail sheath protein subtilisin-like" evidence="2">
    <location>
        <begin position="204"/>
        <end position="364"/>
    </location>
</feature>
<dbReference type="Pfam" id="PF04984">
    <property type="entry name" value="Phage_sheath_1"/>
    <property type="match status" value="1"/>
</dbReference>
<reference evidence="3 4" key="1">
    <citation type="submission" date="2019-11" db="EMBL/GenBank/DDBJ databases">
        <title>Whole-genome sequence of Rhodoplanes serenus DSM 18633, type strain.</title>
        <authorList>
            <person name="Kyndt J.A."/>
            <person name="Meyer T.E."/>
        </authorList>
    </citation>
    <scope>NUCLEOTIDE SEQUENCE [LARGE SCALE GENOMIC DNA]</scope>
    <source>
        <strain evidence="3 4">DSM 18633</strain>
    </source>
</reference>
<name>A0A9X4XUC9_9BRAD</name>
<sequence>MISLNEIPYDWLKPGVYAEVRPAYDRVGLSPWPARALLMVQMLPAGTATPGQLYRITRPEQGTSLFGAGSVGEAMARAFKRANRTTDVHAIALADAAAGVQAAGSFTFSGPATAAGVVALHVADHRVVVPVAAGDTAAAIATAAAAALAAVPDLAVTATAAAGVVTVTARHKGECGNALHLAVSPRIDDTMPAGIGCVVTAMAGGAGNPTVTTLLDAIAGEWFTDIVCPWTDATNLGVLAADLGARYAAMGRKDAHAYAGGRGTFGQLAALGDVTSSPHLSVIGAKGSASPPWAWAAALAGVAASQLADDPARQLRGLALPGIAAPAPADRFDETEQDLLLRAGISTVTIDADGTVRLDRVVTTHGAAGDTARPWLDITIPKTLSRIRWDWASYVSQLYPRHKLADDGSPAAVATAAVVTPRRMHGSWAARCQLYEREGWIEGAAETVAQASFERDTGDRNRMNARQPLRIIGNLMVLASALEFQV</sequence>
<evidence type="ECO:0000313" key="3">
    <source>
        <dbReference type="EMBL" id="MTW19091.1"/>
    </source>
</evidence>
<gene>
    <name evidence="3" type="ORF">GJ689_23105</name>
</gene>
<dbReference type="RefSeq" id="WP_155481386.1">
    <property type="nucleotide sequence ID" value="NZ_WNKV01000024.1"/>
</dbReference>
<accession>A0A9X4XUC9</accession>
<dbReference type="EMBL" id="WNKV01000024">
    <property type="protein sequence ID" value="MTW19091.1"/>
    <property type="molecule type" value="Genomic_DNA"/>
</dbReference>
<dbReference type="AlphaFoldDB" id="A0A9X4XUC9"/>
<protein>
    <submittedName>
        <fullName evidence="3">Phage tail protein</fullName>
    </submittedName>
</protein>
<comment type="similarity">
    <text evidence="1">Belongs to the myoviridae tail sheath protein family.</text>
</comment>
<comment type="caution">
    <text evidence="3">The sequence shown here is derived from an EMBL/GenBank/DDBJ whole genome shotgun (WGS) entry which is preliminary data.</text>
</comment>
<organism evidence="3 4">
    <name type="scientific">Rhodoplanes serenus</name>
    <dbReference type="NCBI Taxonomy" id="200615"/>
    <lineage>
        <taxon>Bacteria</taxon>
        <taxon>Pseudomonadati</taxon>
        <taxon>Pseudomonadota</taxon>
        <taxon>Alphaproteobacteria</taxon>
        <taxon>Hyphomicrobiales</taxon>
        <taxon>Nitrobacteraceae</taxon>
        <taxon>Rhodoplanes</taxon>
    </lineage>
</organism>
<proteinExistence type="inferred from homology"/>